<organism evidence="1">
    <name type="scientific">virus sp. ctML55</name>
    <dbReference type="NCBI Taxonomy" id="2827627"/>
    <lineage>
        <taxon>Viruses</taxon>
    </lineage>
</organism>
<sequence>MDAIKGNSAALGQLATNLNCDFGVLKDCCCNIQNAITTVGGQVGYTSERVINAVERGNCDVIQAINNCCCNTQKAIIEQGYQNQLANERQTYQITNSVDSVGRAVERGFCDTAYATQTQTCSLQNTIRDTGTANTNQIIAKLDAM</sequence>
<name>A0A8S5RHU8_9VIRU</name>
<reference evidence="1" key="1">
    <citation type="journal article" date="2021" name="Proc. Natl. Acad. Sci. U.S.A.">
        <title>A Catalog of Tens of Thousands of Viruses from Human Metagenomes Reveals Hidden Associations with Chronic Diseases.</title>
        <authorList>
            <person name="Tisza M.J."/>
            <person name="Buck C.B."/>
        </authorList>
    </citation>
    <scope>NUCLEOTIDE SEQUENCE</scope>
    <source>
        <strain evidence="1">CtML55</strain>
    </source>
</reference>
<dbReference type="EMBL" id="BK059105">
    <property type="protein sequence ID" value="DAE30739.1"/>
    <property type="molecule type" value="Genomic_DNA"/>
</dbReference>
<accession>A0A8S5RHU8</accession>
<proteinExistence type="predicted"/>
<protein>
    <submittedName>
        <fullName evidence="1">Uncharacterized protein</fullName>
    </submittedName>
</protein>
<evidence type="ECO:0000313" key="1">
    <source>
        <dbReference type="EMBL" id="DAE30739.1"/>
    </source>
</evidence>